<protein>
    <submittedName>
        <fullName evidence="1">Glycosyltransferase family 9 protein</fullName>
        <ecNumber evidence="1">2.4.-.-</ecNumber>
    </submittedName>
</protein>
<organism evidence="1 2">
    <name type="scientific">Sphingobacterium thalpophilum</name>
    <dbReference type="NCBI Taxonomy" id="259"/>
    <lineage>
        <taxon>Bacteria</taxon>
        <taxon>Pseudomonadati</taxon>
        <taxon>Bacteroidota</taxon>
        <taxon>Sphingobacteriia</taxon>
        <taxon>Sphingobacteriales</taxon>
        <taxon>Sphingobacteriaceae</taxon>
        <taxon>Sphingobacterium</taxon>
    </lineage>
</organism>
<dbReference type="EC" id="2.4.-.-" evidence="1"/>
<accession>A0ACD5C490</accession>
<keyword evidence="1" id="KW-0328">Glycosyltransferase</keyword>
<proteinExistence type="predicted"/>
<evidence type="ECO:0000313" key="1">
    <source>
        <dbReference type="EMBL" id="WZN56502.1"/>
    </source>
</evidence>
<name>A0ACD5C490_9SPHI</name>
<sequence length="325" mass="37021">MFKIAIFRALQLGDLLCSIPAVRALKSHYPNAKLYFIGLPYMRTLMERFDCIDEYVDFPGHPQLPEIAYNPDNLERFVKQMQAEKFDLLIQMQGDGTVVNDFLQNFAAKRLVGFQPRASIDNPDWMTYPGKLHEVNRHLALMEFLGLKIPNRTMYFPLFPEDWEAYRKIKAEINYPFVIIHVGSRDAKRRWPIENFGFLATLMQQMGYQIILTGVSAEESLVNELQRLLEGPVLNLCSRLDLGTLGCLLKESTLLVCNCTGISHIAAALEAKSVVISLDGEPERWGPLNTALHTTFDLTKPIAIEHIVREIRRVLPALSVFGRNA</sequence>
<gene>
    <name evidence="1" type="ORF">AACH28_02965</name>
</gene>
<dbReference type="EMBL" id="CP151087">
    <property type="protein sequence ID" value="WZN56502.1"/>
    <property type="molecule type" value="Genomic_DNA"/>
</dbReference>
<dbReference type="Proteomes" id="UP001485301">
    <property type="component" value="Chromosome"/>
</dbReference>
<evidence type="ECO:0000313" key="2">
    <source>
        <dbReference type="Proteomes" id="UP001485301"/>
    </source>
</evidence>
<keyword evidence="1" id="KW-0808">Transferase</keyword>
<keyword evidence="2" id="KW-1185">Reference proteome</keyword>
<reference evidence="1" key="1">
    <citation type="submission" date="2024-04" db="EMBL/GenBank/DDBJ databases">
        <title>Complete genome sequence of Sphingobacterium thalpophiium BAA-1094.</title>
        <authorList>
            <person name="Adaikpoh B.I."/>
        </authorList>
    </citation>
    <scope>NUCLEOTIDE SEQUENCE</scope>
    <source>
        <strain evidence="1">BAA-1094</strain>
    </source>
</reference>